<dbReference type="SMART" id="SM00671">
    <property type="entry name" value="SEL1"/>
    <property type="match status" value="3"/>
</dbReference>
<dbReference type="InterPro" id="IPR011990">
    <property type="entry name" value="TPR-like_helical_dom_sf"/>
</dbReference>
<comment type="catalytic activity">
    <reaction evidence="1">
        <text>a beta-lactam + H2O = a substituted beta-amino acid</text>
        <dbReference type="Rhea" id="RHEA:20401"/>
        <dbReference type="ChEBI" id="CHEBI:15377"/>
        <dbReference type="ChEBI" id="CHEBI:35627"/>
        <dbReference type="ChEBI" id="CHEBI:140347"/>
        <dbReference type="EC" id="3.5.2.6"/>
    </reaction>
</comment>
<keyword evidence="3" id="KW-1015">Disulfide bond</keyword>
<dbReference type="PANTHER" id="PTHR11102:SF160">
    <property type="entry name" value="ERAD-ASSOCIATED E3 UBIQUITIN-PROTEIN LIGASE COMPONENT HRD3"/>
    <property type="match status" value="1"/>
</dbReference>
<dbReference type="EC" id="3.5.2.6" evidence="2"/>
<dbReference type="RefSeq" id="WP_221271303.1">
    <property type="nucleotide sequence ID" value="NZ_AP024819.1"/>
</dbReference>
<evidence type="ECO:0000256" key="1">
    <source>
        <dbReference type="ARBA" id="ARBA00001526"/>
    </source>
</evidence>
<evidence type="ECO:0000256" key="2">
    <source>
        <dbReference type="ARBA" id="ARBA00012865"/>
    </source>
</evidence>
<accession>A0ABN6IA07</accession>
<keyword evidence="6" id="KW-1185">Reference proteome</keyword>
<evidence type="ECO:0000256" key="3">
    <source>
        <dbReference type="ARBA" id="ARBA00023157"/>
    </source>
</evidence>
<protein>
    <recommendedName>
        <fullName evidence="2">beta-lactamase</fullName>
        <ecNumber evidence="2">3.5.2.6</ecNumber>
    </recommendedName>
</protein>
<evidence type="ECO:0000256" key="4">
    <source>
        <dbReference type="ARBA" id="ARBA00023251"/>
    </source>
</evidence>
<dbReference type="Pfam" id="PF08238">
    <property type="entry name" value="Sel1"/>
    <property type="match status" value="4"/>
</dbReference>
<evidence type="ECO:0000313" key="5">
    <source>
        <dbReference type="EMBL" id="BCZ19519.1"/>
    </source>
</evidence>
<organism evidence="5 6">
    <name type="scientific">Helicobacter gastrofelis</name>
    <dbReference type="NCBI Taxonomy" id="2849642"/>
    <lineage>
        <taxon>Bacteria</taxon>
        <taxon>Pseudomonadati</taxon>
        <taxon>Campylobacterota</taxon>
        <taxon>Epsilonproteobacteria</taxon>
        <taxon>Campylobacterales</taxon>
        <taxon>Helicobacteraceae</taxon>
        <taxon>Helicobacter</taxon>
    </lineage>
</organism>
<dbReference type="Gene3D" id="1.25.40.10">
    <property type="entry name" value="Tetratricopeptide repeat domain"/>
    <property type="match status" value="1"/>
</dbReference>
<name>A0ABN6IA07_9HELI</name>
<dbReference type="InterPro" id="IPR006597">
    <property type="entry name" value="Sel1-like"/>
</dbReference>
<gene>
    <name evidence="5" type="ORF">NHP190012_11610</name>
</gene>
<sequence>MPSLALAEEVFGAEAYDRLVSMGWAHDKTQILEWCLKAIELGNTRLYGYVAERYVTGSGCVKDERKALEYFQKAIEVDDDKNYYAYFNLAELYFDGGEVVKQDYTKALEYYTLVANGADCEEPCYDEALRRLSKIYDKGLGVTPDPLKAFEYLKKACGEWE</sequence>
<evidence type="ECO:0000313" key="6">
    <source>
        <dbReference type="Proteomes" id="UP000826146"/>
    </source>
</evidence>
<keyword evidence="4" id="KW-0046">Antibiotic resistance</keyword>
<dbReference type="SUPFAM" id="SSF81901">
    <property type="entry name" value="HCP-like"/>
    <property type="match status" value="1"/>
</dbReference>
<dbReference type="Proteomes" id="UP000826146">
    <property type="component" value="Chromosome"/>
</dbReference>
<reference evidence="5 6" key="1">
    <citation type="submission" date="2021-07" db="EMBL/GenBank/DDBJ databases">
        <title>Novel Helicobacter sp. Isolated from a cat.</title>
        <authorList>
            <person name="Rimbara E."/>
            <person name="Suzuki M."/>
        </authorList>
    </citation>
    <scope>NUCLEOTIDE SEQUENCE [LARGE SCALE GENOMIC DNA]</scope>
    <source>
        <strain evidence="6">NHP19-012</strain>
    </source>
</reference>
<dbReference type="EMBL" id="AP024819">
    <property type="protein sequence ID" value="BCZ19519.1"/>
    <property type="molecule type" value="Genomic_DNA"/>
</dbReference>
<dbReference type="InterPro" id="IPR050767">
    <property type="entry name" value="Sel1_AlgK"/>
</dbReference>
<proteinExistence type="predicted"/>
<dbReference type="PANTHER" id="PTHR11102">
    <property type="entry name" value="SEL-1-LIKE PROTEIN"/>
    <property type="match status" value="1"/>
</dbReference>